<feature type="domain" description="Periplasmic copper-binding protein NosD beta helix" evidence="4">
    <location>
        <begin position="382"/>
        <end position="552"/>
    </location>
</feature>
<protein>
    <submittedName>
        <fullName evidence="5">Nitrous oxide reductase accessory protein NosL/NosD</fullName>
    </submittedName>
</protein>
<feature type="transmembrane region" description="Helical" evidence="3">
    <location>
        <begin position="7"/>
        <end position="28"/>
    </location>
</feature>
<keyword evidence="3" id="KW-1133">Transmembrane helix</keyword>
<dbReference type="PANTHER" id="PTHR22990:SF15">
    <property type="entry name" value="F-BOX ONLY PROTEIN 10"/>
    <property type="match status" value="1"/>
</dbReference>
<name>A0A3N6MEU5_NATCH</name>
<accession>A0A3N6MEU5</accession>
<dbReference type="AlphaFoldDB" id="A0A3N6MEU5"/>
<gene>
    <name evidence="5" type="ORF">EA472_04275</name>
</gene>
<dbReference type="SUPFAM" id="SSF160387">
    <property type="entry name" value="NosL/MerB-like"/>
    <property type="match status" value="1"/>
</dbReference>
<evidence type="ECO:0000313" key="6">
    <source>
        <dbReference type="Proteomes" id="UP000281431"/>
    </source>
</evidence>
<dbReference type="Proteomes" id="UP000281431">
    <property type="component" value="Unassembled WGS sequence"/>
</dbReference>
<dbReference type="EMBL" id="REFZ01000002">
    <property type="protein sequence ID" value="RQH02524.1"/>
    <property type="molecule type" value="Genomic_DNA"/>
</dbReference>
<dbReference type="Gene3D" id="2.160.20.10">
    <property type="entry name" value="Single-stranded right-handed beta-helix, Pectin lyase-like"/>
    <property type="match status" value="1"/>
</dbReference>
<dbReference type="OrthoDB" id="29186at2157"/>
<feature type="region of interest" description="Disordered" evidence="2">
    <location>
        <begin position="291"/>
        <end position="310"/>
    </location>
</feature>
<sequence length="645" mass="69227">MIERQRIRLLVVAILVAIAVVAVGVFVVDGGTADPDPVLFDDTVSMGLALEDEYGLEDDVRLPRAQVFYSQYEYVVGYYGVEMFVASFREAGHTDRFGHPRTVYVSDYSSVDVELSADGHPTADREPAWTDAESAWFAVGSEATTPSGQTIVPFADRDDATAFVDSHGGSVVAWEQLLDRDVEMDDATVVRDRVDQQHQNADERIEAVSALADRPVSTVVGEDAATVQEAIDSAPENTTVLVPEGTYNETLEVDRSITLRGEDDATIRGDGNGTVITATANRTAAVGLAVAGSGSQRQGDGELPGDEHDGEWDDTFERNYAGSDAAIGLHTANESLIEDVSVDSEVTGVVLRRSENSVVRDVTVDSPERWEDGHAGVLAFHSPTVVENATISDGRDGVYSHRSTGLVVRNSTLEGNRLGVHLMHTSDALLASNRLENQSSTGIYVMTGPERNAIVDNEIRGAEYGLFPDGSDSYVADNLLVDNRVGLRIDATGSRYEGNVVAGNEIGAQVRAMLPTNQVLENDFVENDVHADAGTGPLRVWTHDGTGNYWQGASSITGDRTVDGPYSPTAPVDRQLHRTDGAETLARSPALDAISGLQGTVPGMRTGSVVDLAPTCEPNEPDLLAETPWADRAWSCERIERGPSP</sequence>
<dbReference type="InterPro" id="IPR007742">
    <property type="entry name" value="NosD_dom"/>
</dbReference>
<organism evidence="5 6">
    <name type="scientific">Natrarchaeobius chitinivorans</name>
    <dbReference type="NCBI Taxonomy" id="1679083"/>
    <lineage>
        <taxon>Archaea</taxon>
        <taxon>Methanobacteriati</taxon>
        <taxon>Methanobacteriota</taxon>
        <taxon>Stenosarchaea group</taxon>
        <taxon>Halobacteria</taxon>
        <taxon>Halobacteriales</taxon>
        <taxon>Natrialbaceae</taxon>
        <taxon>Natrarchaeobius</taxon>
    </lineage>
</organism>
<keyword evidence="3" id="KW-0472">Membrane</keyword>
<dbReference type="InterPro" id="IPR011050">
    <property type="entry name" value="Pectin_lyase_fold/virulence"/>
</dbReference>
<dbReference type="InterPro" id="IPR051550">
    <property type="entry name" value="SCF-Subunits/Alg-Epimerases"/>
</dbReference>
<evidence type="ECO:0000259" key="4">
    <source>
        <dbReference type="Pfam" id="PF05048"/>
    </source>
</evidence>
<keyword evidence="1" id="KW-0677">Repeat</keyword>
<dbReference type="InterPro" id="IPR012334">
    <property type="entry name" value="Pectin_lyas_fold"/>
</dbReference>
<evidence type="ECO:0000313" key="5">
    <source>
        <dbReference type="EMBL" id="RQH02524.1"/>
    </source>
</evidence>
<evidence type="ECO:0000256" key="3">
    <source>
        <dbReference type="SAM" id="Phobius"/>
    </source>
</evidence>
<dbReference type="SMART" id="SM00710">
    <property type="entry name" value="PbH1"/>
    <property type="match status" value="4"/>
</dbReference>
<comment type="caution">
    <text evidence="5">The sequence shown here is derived from an EMBL/GenBank/DDBJ whole genome shotgun (WGS) entry which is preliminary data.</text>
</comment>
<evidence type="ECO:0000256" key="1">
    <source>
        <dbReference type="ARBA" id="ARBA00022737"/>
    </source>
</evidence>
<dbReference type="Pfam" id="PF05573">
    <property type="entry name" value="NosL"/>
    <property type="match status" value="1"/>
</dbReference>
<proteinExistence type="predicted"/>
<dbReference type="Pfam" id="PF05048">
    <property type="entry name" value="NosD"/>
    <property type="match status" value="1"/>
</dbReference>
<dbReference type="InterPro" id="IPR006626">
    <property type="entry name" value="PbH1"/>
</dbReference>
<dbReference type="Gene3D" id="3.30.70.2050">
    <property type="match status" value="1"/>
</dbReference>
<evidence type="ECO:0000256" key="2">
    <source>
        <dbReference type="SAM" id="MobiDB-lite"/>
    </source>
</evidence>
<keyword evidence="3" id="KW-0812">Transmembrane</keyword>
<dbReference type="InterPro" id="IPR008719">
    <property type="entry name" value="N2O_reductase_NosL"/>
</dbReference>
<keyword evidence="6" id="KW-1185">Reference proteome</keyword>
<dbReference type="PANTHER" id="PTHR22990">
    <property type="entry name" value="F-BOX ONLY PROTEIN"/>
    <property type="match status" value="1"/>
</dbReference>
<reference evidence="5 6" key="1">
    <citation type="submission" date="2018-10" db="EMBL/GenBank/DDBJ databases">
        <title>Natrarchaeobius chitinivorans gen. nov., sp. nov., and Natrarchaeobius haloalkaliphilus sp. nov., alkaliphilic, chitin-utilizing haloarchaea from hypersaline alkaline lakes.</title>
        <authorList>
            <person name="Sorokin D.Y."/>
            <person name="Elcheninov A.G."/>
            <person name="Kostrikina N.A."/>
            <person name="Bale N.J."/>
            <person name="Sinninghe Damste J.S."/>
            <person name="Khijniak T.V."/>
            <person name="Kublanov I.V."/>
            <person name="Toshchakov S.V."/>
        </authorList>
    </citation>
    <scope>NUCLEOTIDE SEQUENCE [LARGE SCALE GENOMIC DNA]</scope>
    <source>
        <strain evidence="5 6">AArcht7</strain>
    </source>
</reference>
<dbReference type="SUPFAM" id="SSF51126">
    <property type="entry name" value="Pectin lyase-like"/>
    <property type="match status" value="1"/>
</dbReference>